<sequence>MSGPVNPHRGEVSLVLDGREHVMRLTLGALAALEHDLGEDSLINLVQRFENNAFSAHDLMALLRAGLQGGGADISAATLAGADIQGGPMAATRAAAELLARAFTS</sequence>
<evidence type="ECO:0000313" key="2">
    <source>
        <dbReference type="Proteomes" id="UP000436694"/>
    </source>
</evidence>
<organism evidence="1 2">
    <name type="scientific">Tritonibacter aquimaris</name>
    <dbReference type="NCBI Taxonomy" id="2663379"/>
    <lineage>
        <taxon>Bacteria</taxon>
        <taxon>Pseudomonadati</taxon>
        <taxon>Pseudomonadota</taxon>
        <taxon>Alphaproteobacteria</taxon>
        <taxon>Rhodobacterales</taxon>
        <taxon>Paracoccaceae</taxon>
        <taxon>Tritonibacter</taxon>
    </lineage>
</organism>
<evidence type="ECO:0000313" key="1">
    <source>
        <dbReference type="EMBL" id="MQY41654.1"/>
    </source>
</evidence>
<name>A0A844ATE7_9RHOB</name>
<dbReference type="Pfam" id="PF11836">
    <property type="entry name" value="Phage_TAC_11"/>
    <property type="match status" value="1"/>
</dbReference>
<comment type="caution">
    <text evidence="1">The sequence shown here is derived from an EMBL/GenBank/DDBJ whole genome shotgun (WGS) entry which is preliminary data.</text>
</comment>
<gene>
    <name evidence="1" type="ORF">GG681_03305</name>
</gene>
<keyword evidence="2" id="KW-1185">Reference proteome</keyword>
<dbReference type="EMBL" id="WIXK01000001">
    <property type="protein sequence ID" value="MQY41654.1"/>
    <property type="molecule type" value="Genomic_DNA"/>
</dbReference>
<reference evidence="1 2" key="1">
    <citation type="submission" date="2019-10" db="EMBL/GenBank/DDBJ databases">
        <title>Epibacterium sp. nov., isolated from seawater.</title>
        <authorList>
            <person name="Zhang X."/>
            <person name="Li N."/>
        </authorList>
    </citation>
    <scope>NUCLEOTIDE SEQUENCE [LARGE SCALE GENOMIC DNA]</scope>
    <source>
        <strain evidence="1 2">SM1969</strain>
    </source>
</reference>
<accession>A0A844ATE7</accession>
<dbReference type="Proteomes" id="UP000436694">
    <property type="component" value="Unassembled WGS sequence"/>
</dbReference>
<protein>
    <submittedName>
        <fullName evidence="1">Gene transfer agent family protein</fullName>
    </submittedName>
</protein>
<dbReference type="AlphaFoldDB" id="A0A844ATE7"/>
<proteinExistence type="predicted"/>
<dbReference type="InterPro" id="IPR021791">
    <property type="entry name" value="Phage_TAC_11"/>
</dbReference>